<organism evidence="1 2">
    <name type="scientific">Urochloa decumbens</name>
    <dbReference type="NCBI Taxonomy" id="240449"/>
    <lineage>
        <taxon>Eukaryota</taxon>
        <taxon>Viridiplantae</taxon>
        <taxon>Streptophyta</taxon>
        <taxon>Embryophyta</taxon>
        <taxon>Tracheophyta</taxon>
        <taxon>Spermatophyta</taxon>
        <taxon>Magnoliopsida</taxon>
        <taxon>Liliopsida</taxon>
        <taxon>Poales</taxon>
        <taxon>Poaceae</taxon>
        <taxon>PACMAD clade</taxon>
        <taxon>Panicoideae</taxon>
        <taxon>Panicodae</taxon>
        <taxon>Paniceae</taxon>
        <taxon>Melinidinae</taxon>
        <taxon>Urochloa</taxon>
    </lineage>
</organism>
<name>A0ABC8XZL8_9POAL</name>
<evidence type="ECO:0000313" key="1">
    <source>
        <dbReference type="EMBL" id="CAL4932273.1"/>
    </source>
</evidence>
<dbReference type="PANTHER" id="PTHR33527">
    <property type="entry name" value="OS07G0274300 PROTEIN"/>
    <property type="match status" value="1"/>
</dbReference>
<protein>
    <submittedName>
        <fullName evidence="1">Uncharacterized protein</fullName>
    </submittedName>
</protein>
<evidence type="ECO:0000313" key="2">
    <source>
        <dbReference type="Proteomes" id="UP001497457"/>
    </source>
</evidence>
<proteinExistence type="predicted"/>
<keyword evidence="2" id="KW-1185">Reference proteome</keyword>
<dbReference type="AlphaFoldDB" id="A0ABC8XZL8"/>
<dbReference type="Proteomes" id="UP001497457">
    <property type="component" value="Chromosome 15b"/>
</dbReference>
<gene>
    <name evidence="1" type="ORF">URODEC1_LOCUS27532</name>
</gene>
<reference evidence="1" key="1">
    <citation type="submission" date="2024-10" db="EMBL/GenBank/DDBJ databases">
        <authorList>
            <person name="Ryan C."/>
        </authorList>
    </citation>
    <scope>NUCLEOTIDE SEQUENCE [LARGE SCALE GENOMIC DNA]</scope>
</reference>
<dbReference type="PANTHER" id="PTHR33527:SF23">
    <property type="entry name" value="RRM DOMAIN-CONTAINING PROTEIN"/>
    <property type="match status" value="1"/>
</dbReference>
<accession>A0ABC8XZL8</accession>
<sequence length="275" mass="31303">MAIRVWEVLDASETARNAYLCILSRPTLRQVAQNAICLLLWLDTTMGFDVLTDVASMASIDDTLTRVVYEANALCSYVLHGHYDAYVLHGHYDAVPPPYDEGFSTITALCGGGSLVDHWFFRFHRDLVARGIAMIRDGVARLVFDDNLYEMMRRFEEDCNSFLIPNPELAPELMEPFVVTTTTPPEDSRTVFVSFPECNPLTSQDILDYFELTLRYGRCIERVGTERPCARRSAKHGVIVFRSVAQRREVMMGEPAAVFRVDGRDMWVQPYRPPC</sequence>
<dbReference type="EMBL" id="OZ075125">
    <property type="protein sequence ID" value="CAL4932273.1"/>
    <property type="molecule type" value="Genomic_DNA"/>
</dbReference>